<keyword evidence="6" id="KW-1185">Reference proteome</keyword>
<dbReference type="Gene3D" id="2.30.38.10">
    <property type="entry name" value="Luciferase, Domain 3"/>
    <property type="match status" value="1"/>
</dbReference>
<dbReference type="Gene3D" id="3.40.50.1820">
    <property type="entry name" value="alpha/beta hydrolase"/>
    <property type="match status" value="1"/>
</dbReference>
<dbReference type="PANTHER" id="PTHR45527:SF1">
    <property type="entry name" value="FATTY ACID SYNTHASE"/>
    <property type="match status" value="1"/>
</dbReference>
<evidence type="ECO:0000259" key="4">
    <source>
        <dbReference type="PROSITE" id="PS50075"/>
    </source>
</evidence>
<dbReference type="Gene3D" id="3.40.50.980">
    <property type="match status" value="2"/>
</dbReference>
<dbReference type="Pfam" id="PF13193">
    <property type="entry name" value="AMP-binding_C"/>
    <property type="match status" value="1"/>
</dbReference>
<dbReference type="PROSITE" id="PS00455">
    <property type="entry name" value="AMP_BINDING"/>
    <property type="match status" value="1"/>
</dbReference>
<feature type="domain" description="Carrier" evidence="4">
    <location>
        <begin position="1127"/>
        <end position="1202"/>
    </location>
</feature>
<dbReference type="Pfam" id="PF00501">
    <property type="entry name" value="AMP-binding"/>
    <property type="match status" value="1"/>
</dbReference>
<dbReference type="PROSITE" id="PS50075">
    <property type="entry name" value="CARRIER"/>
    <property type="match status" value="2"/>
</dbReference>
<dbReference type="NCBIfam" id="TIGR01733">
    <property type="entry name" value="AA-adenyl-dom"/>
    <property type="match status" value="1"/>
</dbReference>
<dbReference type="InterPro" id="IPR025110">
    <property type="entry name" value="AMP-bd_C"/>
</dbReference>
<dbReference type="InterPro" id="IPR036736">
    <property type="entry name" value="ACP-like_sf"/>
</dbReference>
<dbReference type="PROSITE" id="PS00012">
    <property type="entry name" value="PHOSPHOPANTETHEINE"/>
    <property type="match status" value="1"/>
</dbReference>
<evidence type="ECO:0000256" key="1">
    <source>
        <dbReference type="ARBA" id="ARBA00001957"/>
    </source>
</evidence>
<dbReference type="EMBL" id="BAAAQN010000045">
    <property type="protein sequence ID" value="GAA2048383.1"/>
    <property type="molecule type" value="Genomic_DNA"/>
</dbReference>
<dbReference type="PANTHER" id="PTHR45527">
    <property type="entry name" value="NONRIBOSOMAL PEPTIDE SYNTHETASE"/>
    <property type="match status" value="1"/>
</dbReference>
<dbReference type="SUPFAM" id="SSF56801">
    <property type="entry name" value="Acetyl-CoA synthetase-like"/>
    <property type="match status" value="2"/>
</dbReference>
<dbReference type="SUPFAM" id="SSF52777">
    <property type="entry name" value="CoA-dependent acyltransferases"/>
    <property type="match status" value="2"/>
</dbReference>
<dbReference type="Gene3D" id="3.30.559.30">
    <property type="entry name" value="Nonribosomal peptide synthetase, condensation domain"/>
    <property type="match status" value="1"/>
</dbReference>
<dbReference type="CDD" id="cd19540">
    <property type="entry name" value="LCL_NRPS-like"/>
    <property type="match status" value="1"/>
</dbReference>
<evidence type="ECO:0000256" key="2">
    <source>
        <dbReference type="ARBA" id="ARBA00022450"/>
    </source>
</evidence>
<reference evidence="5 6" key="1">
    <citation type="journal article" date="2019" name="Int. J. Syst. Evol. Microbiol.">
        <title>The Global Catalogue of Microorganisms (GCM) 10K type strain sequencing project: providing services to taxonomists for standard genome sequencing and annotation.</title>
        <authorList>
            <consortium name="The Broad Institute Genomics Platform"/>
            <consortium name="The Broad Institute Genome Sequencing Center for Infectious Disease"/>
            <person name="Wu L."/>
            <person name="Ma J."/>
        </authorList>
    </citation>
    <scope>NUCLEOTIDE SEQUENCE [LARGE SCALE GENOMIC DNA]</scope>
    <source>
        <strain evidence="5 6">JCM 16014</strain>
    </source>
</reference>
<keyword evidence="2" id="KW-0596">Phosphopantetheine</keyword>
<feature type="domain" description="Carrier" evidence="4">
    <location>
        <begin position="64"/>
        <end position="139"/>
    </location>
</feature>
<gene>
    <name evidence="5" type="ORF">GCM10009839_62420</name>
</gene>
<accession>A0ABN2V2U2</accession>
<dbReference type="Gene3D" id="1.10.1200.10">
    <property type="entry name" value="ACP-like"/>
    <property type="match status" value="1"/>
</dbReference>
<protein>
    <recommendedName>
        <fullName evidence="4">Carrier domain-containing protein</fullName>
    </recommendedName>
</protein>
<dbReference type="InterPro" id="IPR000873">
    <property type="entry name" value="AMP-dep_synth/lig_dom"/>
</dbReference>
<comment type="caution">
    <text evidence="5">The sequence shown here is derived from an EMBL/GenBank/DDBJ whole genome shotgun (WGS) entry which is preliminary data.</text>
</comment>
<organism evidence="5 6">
    <name type="scientific">Catenulispora yoronensis</name>
    <dbReference type="NCBI Taxonomy" id="450799"/>
    <lineage>
        <taxon>Bacteria</taxon>
        <taxon>Bacillati</taxon>
        <taxon>Actinomycetota</taxon>
        <taxon>Actinomycetes</taxon>
        <taxon>Catenulisporales</taxon>
        <taxon>Catenulisporaceae</taxon>
        <taxon>Catenulispora</taxon>
    </lineage>
</organism>
<dbReference type="InterPro" id="IPR045851">
    <property type="entry name" value="AMP-bd_C_sf"/>
</dbReference>
<dbReference type="InterPro" id="IPR023213">
    <property type="entry name" value="CAT-like_dom_sf"/>
</dbReference>
<dbReference type="InterPro" id="IPR020806">
    <property type="entry name" value="PKS_PP-bd"/>
</dbReference>
<proteinExistence type="predicted"/>
<sequence length="1220" mass="132079">MSTRTEAAQGWATELKQYAATKLPAYLVPDVVVPLPSLPTTRNGKIDRAALAAMPVPSGPAGPGPRTAVEKELLALFEEVLRLTELSVLTNFFAVGGDSLVAMRLVSKVRSRMGYALTVGDVFDAPTVEDLARLLDARSAPLPDLRRYPVAATDLVPLSPAQRGLWFINRLEGAAPTYNIPMPLRLRGALDRDALWAAVRALAERHESLRTVFPETGGEPHQLVVGVEEAGLAAARVVELDPAGLAAYQDAFESRGFDLRVDVPLRAELVALGQQDHVLLLVVHHIACDGWSMAPLHRDLAQAYEGRTLTPLPVQYRDYTLWQRDVLGSAEDQDSVMSRDLAYWTRALEGVPQRLELPGDRPRPARASNRGAVLDFTLGADLTRAVDRAAAEAGASPFMVVNTALAALLTRLGAGDDIPIGTPTAGRVHESLDDLIGFFTNTLVLRADTSGDPSFRELLGRVRELTFQAFAHQELPFGTLVEALNPERSLAHHPLFQVMLVFETGPSEPPRIPGLTVAPHPSGLGVARFDLVVNLTPPGTPGGGMTGFIEYSTDLFDRGTVQRLADYLVTLLAQGLADPETPIGRIELRGADERALISTWNATERTVAKTTLPALFEAQVLRTPEHRAVVYENEAISFAELNARANRLARYLVGQGAGPERIVALALPRSLEMIVALWAVVKTGAAYLPVDVEYPAARIAAMIEDAAPILTLTTTTAADRLPAGAPVRCVDDAGFRHLVAAESAADLVDAERLTPLRPEHPLYVIYTSGSTGRPKGVVMPSAPIVNLLAWHGSVIPADPDSVVAQFASTSFDPAAQEILSAGTRGKTLAVPLDEIRRDPARLVPWLDRHQVTELFAPSALIDLVCGEAQRQGTNLPALRDVVQGGEALVLSGAMRRFFDDQPRRRLHNYYGPTETHAATGHTVERPVALQNGGVPIGTPIWNTRIHLLDSRLRPVPLGAPGEVFIAGDAVARGYLNRPAETAQRFVPDPFGPAGARMYRTGDLARWSADGRLHFLGRNDDQVKIRGFRIELGEIEATLRAVPGVAQAVVLATGTANAGKRLNAYLGTEYGFELDPQQLRSRVARQLPAYMVPSGIFVLDSLPTTPNGKVDRRRLEALEPAPAAPSRAPRTETEERLCALLADLFGRDSVGVDENFFELGGHSLLVPRLLDGIRSELGLELSVTDVFDLPTVEGFAQRLRPIRRPRPTLRRRAGTEPTTTP</sequence>
<dbReference type="Gene3D" id="3.30.300.30">
    <property type="match status" value="2"/>
</dbReference>
<evidence type="ECO:0000313" key="6">
    <source>
        <dbReference type="Proteomes" id="UP001500751"/>
    </source>
</evidence>
<keyword evidence="3" id="KW-0597">Phosphoprotein</keyword>
<comment type="cofactor">
    <cofactor evidence="1">
        <name>pantetheine 4'-phosphate</name>
        <dbReference type="ChEBI" id="CHEBI:47942"/>
    </cofactor>
</comment>
<dbReference type="InterPro" id="IPR020845">
    <property type="entry name" value="AMP-binding_CS"/>
</dbReference>
<dbReference type="InterPro" id="IPR010071">
    <property type="entry name" value="AA_adenyl_dom"/>
</dbReference>
<name>A0ABN2V2U2_9ACTN</name>
<dbReference type="InterPro" id="IPR029058">
    <property type="entry name" value="AB_hydrolase_fold"/>
</dbReference>
<dbReference type="RefSeq" id="WP_344669268.1">
    <property type="nucleotide sequence ID" value="NZ_BAAAQN010000045.1"/>
</dbReference>
<dbReference type="Pfam" id="PF00668">
    <property type="entry name" value="Condensation"/>
    <property type="match status" value="1"/>
</dbReference>
<dbReference type="SUPFAM" id="SSF47336">
    <property type="entry name" value="ACP-like"/>
    <property type="match status" value="2"/>
</dbReference>
<dbReference type="SMART" id="SM00823">
    <property type="entry name" value="PKS_PP"/>
    <property type="match status" value="2"/>
</dbReference>
<dbReference type="Gene3D" id="3.30.559.10">
    <property type="entry name" value="Chloramphenicol acetyltransferase-like domain"/>
    <property type="match status" value="1"/>
</dbReference>
<dbReference type="InterPro" id="IPR009081">
    <property type="entry name" value="PP-bd_ACP"/>
</dbReference>
<evidence type="ECO:0000256" key="3">
    <source>
        <dbReference type="ARBA" id="ARBA00022553"/>
    </source>
</evidence>
<dbReference type="Pfam" id="PF00550">
    <property type="entry name" value="PP-binding"/>
    <property type="match status" value="2"/>
</dbReference>
<dbReference type="InterPro" id="IPR006162">
    <property type="entry name" value="Ppantetheine_attach_site"/>
</dbReference>
<evidence type="ECO:0000313" key="5">
    <source>
        <dbReference type="EMBL" id="GAA2048383.1"/>
    </source>
</evidence>
<dbReference type="InterPro" id="IPR001242">
    <property type="entry name" value="Condensation_dom"/>
</dbReference>
<dbReference type="Proteomes" id="UP001500751">
    <property type="component" value="Unassembled WGS sequence"/>
</dbReference>